<dbReference type="SUPFAM" id="SSF53335">
    <property type="entry name" value="S-adenosyl-L-methionine-dependent methyltransferases"/>
    <property type="match status" value="1"/>
</dbReference>
<evidence type="ECO:0000256" key="3">
    <source>
        <dbReference type="ARBA" id="ARBA00022691"/>
    </source>
</evidence>
<keyword evidence="1 4" id="KW-0489">Methyltransferase</keyword>
<gene>
    <name evidence="4" type="ORF">Q7A36_14075</name>
</gene>
<evidence type="ECO:0000256" key="1">
    <source>
        <dbReference type="ARBA" id="ARBA00022603"/>
    </source>
</evidence>
<dbReference type="InterPro" id="IPR008715">
    <property type="entry name" value="SAM-MeTfrase_NodS-like"/>
</dbReference>
<evidence type="ECO:0000313" key="4">
    <source>
        <dbReference type="EMBL" id="MDO9709476.1"/>
    </source>
</evidence>
<dbReference type="PANTHER" id="PTHR43464:SF19">
    <property type="entry name" value="UBIQUINONE BIOSYNTHESIS O-METHYLTRANSFERASE, MITOCHONDRIAL"/>
    <property type="match status" value="1"/>
</dbReference>
<dbReference type="GO" id="GO:0032259">
    <property type="term" value="P:methylation"/>
    <property type="evidence" value="ECO:0007669"/>
    <property type="project" value="UniProtKB-KW"/>
</dbReference>
<dbReference type="InterPro" id="IPR029063">
    <property type="entry name" value="SAM-dependent_MTases_sf"/>
</dbReference>
<evidence type="ECO:0000313" key="5">
    <source>
        <dbReference type="Proteomes" id="UP001243009"/>
    </source>
</evidence>
<accession>A0ABT9E000</accession>
<dbReference type="Proteomes" id="UP001243009">
    <property type="component" value="Unassembled WGS sequence"/>
</dbReference>
<dbReference type="PANTHER" id="PTHR43464">
    <property type="entry name" value="METHYLTRANSFERASE"/>
    <property type="match status" value="1"/>
</dbReference>
<dbReference type="Gene3D" id="3.40.50.150">
    <property type="entry name" value="Vaccinia Virus protein VP39"/>
    <property type="match status" value="1"/>
</dbReference>
<protein>
    <submittedName>
        <fullName evidence="4">SAM-dependent methyltransferase</fullName>
    </submittedName>
</protein>
<organism evidence="4 5">
    <name type="scientific">Paracraurococcus lichenis</name>
    <dbReference type="NCBI Taxonomy" id="3064888"/>
    <lineage>
        <taxon>Bacteria</taxon>
        <taxon>Pseudomonadati</taxon>
        <taxon>Pseudomonadota</taxon>
        <taxon>Alphaproteobacteria</taxon>
        <taxon>Acetobacterales</taxon>
        <taxon>Roseomonadaceae</taxon>
        <taxon>Paracraurococcus</taxon>
    </lineage>
</organism>
<name>A0ABT9E000_9PROT</name>
<dbReference type="RefSeq" id="WP_305104344.1">
    <property type="nucleotide sequence ID" value="NZ_JAUTWS010000012.1"/>
</dbReference>
<dbReference type="GO" id="GO:0008168">
    <property type="term" value="F:methyltransferase activity"/>
    <property type="evidence" value="ECO:0007669"/>
    <property type="project" value="UniProtKB-KW"/>
</dbReference>
<dbReference type="EMBL" id="JAUTWS010000012">
    <property type="protein sequence ID" value="MDO9709476.1"/>
    <property type="molecule type" value="Genomic_DNA"/>
</dbReference>
<keyword evidence="5" id="KW-1185">Reference proteome</keyword>
<dbReference type="Pfam" id="PF05401">
    <property type="entry name" value="NodS"/>
    <property type="match status" value="1"/>
</dbReference>
<proteinExistence type="predicted"/>
<reference evidence="4 5" key="1">
    <citation type="submission" date="2023-08" db="EMBL/GenBank/DDBJ databases">
        <title>The draft genome sequence of Paracraurococcus sp. LOR1-02.</title>
        <authorList>
            <person name="Kingkaew E."/>
            <person name="Tanasupawat S."/>
        </authorList>
    </citation>
    <scope>NUCLEOTIDE SEQUENCE [LARGE SCALE GENOMIC DNA]</scope>
    <source>
        <strain evidence="4 5">LOR1-02</strain>
    </source>
</reference>
<comment type="caution">
    <text evidence="4">The sequence shown here is derived from an EMBL/GenBank/DDBJ whole genome shotgun (WGS) entry which is preliminary data.</text>
</comment>
<sequence>MSRRAERTLPPGYFEALYAADPDPWRFASSDYERDKYAATIAALPRPRYGRAFEIGCSIGVLTAQLAARCDALLAVDAAEAPLAAAQARCAGLPKVAFRRMAVPADWPEGRFDLILLSEVVYYLDAADGARLARRVAESLTPGGEALLVHWTEETDYPLSGDAATEGFIAAAGLPVIRQQRAARYRLDLLGRQGSGPDPSP</sequence>
<keyword evidence="2" id="KW-0808">Transferase</keyword>
<evidence type="ECO:0000256" key="2">
    <source>
        <dbReference type="ARBA" id="ARBA00022679"/>
    </source>
</evidence>
<keyword evidence="3" id="KW-0949">S-adenosyl-L-methionine</keyword>